<dbReference type="EMBL" id="JBHTLH010000005">
    <property type="protein sequence ID" value="MFD1124082.1"/>
    <property type="molecule type" value="Genomic_DNA"/>
</dbReference>
<keyword evidence="3" id="KW-1185">Reference proteome</keyword>
<feature type="compositionally biased region" description="Basic residues" evidence="1">
    <location>
        <begin position="293"/>
        <end position="304"/>
    </location>
</feature>
<name>A0ABW3PL21_9LACO</name>
<evidence type="ECO:0000313" key="3">
    <source>
        <dbReference type="Proteomes" id="UP001597156"/>
    </source>
</evidence>
<reference evidence="3" key="1">
    <citation type="journal article" date="2019" name="Int. J. Syst. Evol. Microbiol.">
        <title>The Global Catalogue of Microorganisms (GCM) 10K type strain sequencing project: providing services to taxonomists for standard genome sequencing and annotation.</title>
        <authorList>
            <consortium name="The Broad Institute Genomics Platform"/>
            <consortium name="The Broad Institute Genome Sequencing Center for Infectious Disease"/>
            <person name="Wu L."/>
            <person name="Ma J."/>
        </authorList>
    </citation>
    <scope>NUCLEOTIDE SEQUENCE [LARGE SCALE GENOMIC DNA]</scope>
    <source>
        <strain evidence="3">CCUG 71848</strain>
    </source>
</reference>
<proteinExistence type="predicted"/>
<comment type="caution">
    <text evidence="2">The sequence shown here is derived from an EMBL/GenBank/DDBJ whole genome shotgun (WGS) entry which is preliminary data.</text>
</comment>
<evidence type="ECO:0000256" key="1">
    <source>
        <dbReference type="SAM" id="MobiDB-lite"/>
    </source>
</evidence>
<dbReference type="Proteomes" id="UP001597156">
    <property type="component" value="Unassembled WGS sequence"/>
</dbReference>
<sequence length="339" mass="38518">MDELQNKSERVDQLMNQYGKPFIDDQHFSDPHLTDQQIKDDYTNLLRAFLSAFVVATSRPISQLSKQEIIATVDTFDQLLPTGDDYTLYFENSVRTGATFLIWLSDKGIVSLTPQQIANAFNERTMAASMDEMPMNIKEGFDTYLVDRDREAYHYDRPSLTAYQDGTAGNIRITIGQTAQALFDSPQFKSEMGQITHGYTLDIFDYLIGMASHLYGEFRKTPKSWTKKALKSVLTGYLIKDATIRPEEYPETVTILKMFMDVAAQEHVTTKTIAERMKRAIDEVAPEMIQLGKNRRHFSNKKKGMLADMDEDHTLKDEQDDQPSASETATSPTSNPSKS</sequence>
<organism evidence="2 3">
    <name type="scientific">Lentilactobacillus raoultii</name>
    <dbReference type="NCBI Taxonomy" id="1987503"/>
    <lineage>
        <taxon>Bacteria</taxon>
        <taxon>Bacillati</taxon>
        <taxon>Bacillota</taxon>
        <taxon>Bacilli</taxon>
        <taxon>Lactobacillales</taxon>
        <taxon>Lactobacillaceae</taxon>
        <taxon>Lentilactobacillus</taxon>
    </lineage>
</organism>
<protein>
    <submittedName>
        <fullName evidence="2">Uncharacterized protein</fullName>
    </submittedName>
</protein>
<feature type="compositionally biased region" description="Low complexity" evidence="1">
    <location>
        <begin position="323"/>
        <end position="339"/>
    </location>
</feature>
<gene>
    <name evidence="2" type="ORF">ACFQ22_01725</name>
</gene>
<feature type="region of interest" description="Disordered" evidence="1">
    <location>
        <begin position="293"/>
        <end position="339"/>
    </location>
</feature>
<evidence type="ECO:0000313" key="2">
    <source>
        <dbReference type="EMBL" id="MFD1124082.1"/>
    </source>
</evidence>
<accession>A0ABW3PL21</accession>
<dbReference type="RefSeq" id="WP_121977696.1">
    <property type="nucleotide sequence ID" value="NZ_JBHTLH010000005.1"/>
</dbReference>